<feature type="domain" description="Peptidase M16 N-terminal" evidence="3">
    <location>
        <begin position="74"/>
        <end position="219"/>
    </location>
</feature>
<protein>
    <submittedName>
        <fullName evidence="5">Insulinase family protein</fullName>
    </submittedName>
</protein>
<sequence length="962" mass="106735">MSVLPKVHRYRFRLLLLTLSLMTVLLLGDGFFDTQITTSSSSLDSQKITVSQKKERISLTEHVQKTLLDNGLTVLSREIHSSPVVSVQVWYKVGSRNEEPGLNGIAHQLEHMMFKGTKNRPIQFGRLLSALGSDSNAFTSYDQTAYYNTAERDKLTALLTLEADRMENARIDPTELQSEKRVVISELQGYENSPDYRLNRAVMKAAFSNHAYGLPIGGTQADVQRFDLEQVQKYYRNFYSPDNAVLVIVGDFQTEPTLEAVKEIFGKIPKNQNSEVSQRGLGGFPHERLANPEGVRTQNSGVLQPTLKISQSKPIVLKEPGSGLLLQAVYPLPNAKSPDVAALDLMDRILTDGRNSRLEQALVESGLASDVSASVVNLMELGWYELLVTADPEQNVKKIDSVLKSAIAKLTKKGVTAEELNRAKMKLEASVVLTNRDITSLGLQLGNDETTTGDYRYTDRYLAAVRQVTVQDVQRVANKYLKQEARTVGFFKPTRLKTKGNDHKATSKHNTENFAHGASVTTEEVTKYLPPVDLASVATSHTLPEQFTLSNGLRVLLVPDKSTPTVTLSGYIKAGKEFDTEEKAGLASLVAENLINGTKTKDVLTVAKTLEDRGANLEFETYREGVRIEGDSLAADLSVLIQTLADVVRNANFPIKELELSRKQALTALKHELDDPSEVAQRTFVQSVYPKQHPLHVFPTEESLRRVSRKDVIEFRKKHYRPDTTVLALVGDFAPEKIQKLINLEFGNWKAKGSPPTLKYPTVSMPEKVINLNPVVPGKAQAITYMGNTGINRKDSRFYAALVLNQILGGDTLSSRLGAQVRDRQGLTYGIYSSFVTGNDSGTFMIEMQTSPEDTRQAIASTRELLKEIHQKGVTEREVETAKQILISNYIVSLANPEELIGKILMNQVYGLDKEELHNFTAKIQAVKFEQVNQAARELLYPDKIVVVTAGPDVSTQGSISQ</sequence>
<dbReference type="EMBL" id="CP030118">
    <property type="protein sequence ID" value="QDL08572.1"/>
    <property type="molecule type" value="Genomic_DNA"/>
</dbReference>
<dbReference type="AlphaFoldDB" id="A0A856MD11"/>
<dbReference type="InterPro" id="IPR011249">
    <property type="entry name" value="Metalloenz_LuxS/M16"/>
</dbReference>
<gene>
    <name evidence="5" type="ORF">DP114_12325</name>
</gene>
<dbReference type="Pfam" id="PF05193">
    <property type="entry name" value="Peptidase_M16_C"/>
    <property type="match status" value="2"/>
</dbReference>
<comment type="similarity">
    <text evidence="1">Belongs to the peptidase M16 family.</text>
</comment>
<evidence type="ECO:0000259" key="3">
    <source>
        <dbReference type="Pfam" id="PF00675"/>
    </source>
</evidence>
<accession>A0A856MD11</accession>
<dbReference type="InterPro" id="IPR050361">
    <property type="entry name" value="MPP/UQCRC_Complex"/>
</dbReference>
<evidence type="ECO:0000313" key="6">
    <source>
        <dbReference type="Proteomes" id="UP000503129"/>
    </source>
</evidence>
<evidence type="ECO:0000313" key="5">
    <source>
        <dbReference type="EMBL" id="QDL08572.1"/>
    </source>
</evidence>
<dbReference type="InterPro" id="IPR007863">
    <property type="entry name" value="Peptidase_M16_C"/>
</dbReference>
<dbReference type="InterPro" id="IPR011765">
    <property type="entry name" value="Pept_M16_N"/>
</dbReference>
<reference evidence="5 6" key="1">
    <citation type="submission" date="2018-06" db="EMBL/GenBank/DDBJ databases">
        <title>Comparative genomics of Brasilonema spp. strains.</title>
        <authorList>
            <person name="Alvarenga D.O."/>
            <person name="Fiore M.F."/>
            <person name="Varani A.M."/>
        </authorList>
    </citation>
    <scope>NUCLEOTIDE SEQUENCE [LARGE SCALE GENOMIC DNA]</scope>
    <source>
        <strain evidence="5 6">CENA114</strain>
    </source>
</reference>
<dbReference type="PANTHER" id="PTHR11851">
    <property type="entry name" value="METALLOPROTEASE"/>
    <property type="match status" value="1"/>
</dbReference>
<evidence type="ECO:0000256" key="2">
    <source>
        <dbReference type="SAM" id="MobiDB-lite"/>
    </source>
</evidence>
<feature type="domain" description="Peptidase M16 C-terminal" evidence="4">
    <location>
        <begin position="226"/>
        <end position="427"/>
    </location>
</feature>
<dbReference type="Proteomes" id="UP000503129">
    <property type="component" value="Chromosome"/>
</dbReference>
<dbReference type="RefSeq" id="WP_172195201.1">
    <property type="nucleotide sequence ID" value="NZ_CAWOXK010000001.1"/>
</dbReference>
<feature type="region of interest" description="Disordered" evidence="2">
    <location>
        <begin position="276"/>
        <end position="298"/>
    </location>
</feature>
<dbReference type="PANTHER" id="PTHR11851:SF49">
    <property type="entry name" value="MITOCHONDRIAL-PROCESSING PEPTIDASE SUBUNIT ALPHA"/>
    <property type="match status" value="1"/>
</dbReference>
<evidence type="ECO:0000256" key="1">
    <source>
        <dbReference type="ARBA" id="ARBA00007261"/>
    </source>
</evidence>
<dbReference type="GO" id="GO:0046872">
    <property type="term" value="F:metal ion binding"/>
    <property type="evidence" value="ECO:0007669"/>
    <property type="project" value="InterPro"/>
</dbReference>
<feature type="domain" description="Peptidase M16 N-terminal" evidence="3">
    <location>
        <begin position="554"/>
        <end position="686"/>
    </location>
</feature>
<feature type="domain" description="Peptidase M16 C-terminal" evidence="4">
    <location>
        <begin position="707"/>
        <end position="886"/>
    </location>
</feature>
<keyword evidence="6" id="KW-1185">Reference proteome</keyword>
<dbReference type="KEGG" id="bsen:DP114_12325"/>
<name>A0A856MD11_9CYAN</name>
<organism evidence="5 6">
    <name type="scientific">Brasilonema sennae CENA114</name>
    <dbReference type="NCBI Taxonomy" id="415709"/>
    <lineage>
        <taxon>Bacteria</taxon>
        <taxon>Bacillati</taxon>
        <taxon>Cyanobacteriota</taxon>
        <taxon>Cyanophyceae</taxon>
        <taxon>Nostocales</taxon>
        <taxon>Scytonemataceae</taxon>
        <taxon>Brasilonema</taxon>
        <taxon>Bromeliae group (in: Brasilonema)</taxon>
    </lineage>
</organism>
<evidence type="ECO:0000259" key="4">
    <source>
        <dbReference type="Pfam" id="PF05193"/>
    </source>
</evidence>
<dbReference type="Pfam" id="PF00675">
    <property type="entry name" value="Peptidase_M16"/>
    <property type="match status" value="2"/>
</dbReference>
<dbReference type="Gene3D" id="3.30.830.10">
    <property type="entry name" value="Metalloenzyme, LuxS/M16 peptidase-like"/>
    <property type="match status" value="4"/>
</dbReference>
<dbReference type="SUPFAM" id="SSF63411">
    <property type="entry name" value="LuxS/MPP-like metallohydrolase"/>
    <property type="match status" value="4"/>
</dbReference>
<proteinExistence type="inferred from homology"/>